<name>A0A3R9P6B0_9BACI</name>
<evidence type="ECO:0000313" key="9">
    <source>
        <dbReference type="EMBL" id="RSL31242.1"/>
    </source>
</evidence>
<dbReference type="OrthoDB" id="3177005at2"/>
<sequence length="219" mass="23771">MPAAITFGFIAQTTNLSIQETLLMSLLVFAGAAQYMALSLLAVGTGALEIIFTTFIVNIRHFLMSASLNEKAHSDSLLKKAGYAFGVTDEVFAVTSMKQGNISSMYIYGVFVISYISWVVFSGVGHTVGELLPATLQQSMTFALYALFIALLAPSLKKHRKIIFLAGLAAVLNSLFIQLMAEGWSIILATIISAIILEFVEPASQKYTTAESPARKEER</sequence>
<feature type="transmembrane region" description="Helical" evidence="8">
    <location>
        <begin position="136"/>
        <end position="154"/>
    </location>
</feature>
<dbReference type="Proteomes" id="UP000275076">
    <property type="component" value="Unassembled WGS sequence"/>
</dbReference>
<evidence type="ECO:0000256" key="3">
    <source>
        <dbReference type="ARBA" id="ARBA00022448"/>
    </source>
</evidence>
<evidence type="ECO:0000256" key="2">
    <source>
        <dbReference type="ARBA" id="ARBA00010735"/>
    </source>
</evidence>
<gene>
    <name evidence="9" type="ORF">D7Z54_22070</name>
</gene>
<keyword evidence="10" id="KW-1185">Reference proteome</keyword>
<accession>A0A3R9P6B0</accession>
<dbReference type="AlphaFoldDB" id="A0A3R9P6B0"/>
<dbReference type="EMBL" id="RBVX01000027">
    <property type="protein sequence ID" value="RSL31242.1"/>
    <property type="molecule type" value="Genomic_DNA"/>
</dbReference>
<keyword evidence="4" id="KW-1003">Cell membrane</keyword>
<comment type="similarity">
    <text evidence="2">Belongs to the AzlC family.</text>
</comment>
<feature type="transmembrane region" description="Helical" evidence="8">
    <location>
        <begin position="183"/>
        <end position="200"/>
    </location>
</feature>
<keyword evidence="6 8" id="KW-1133">Transmembrane helix</keyword>
<dbReference type="PANTHER" id="PTHR34979">
    <property type="entry name" value="INNER MEMBRANE PROTEIN YGAZ"/>
    <property type="match status" value="1"/>
</dbReference>
<dbReference type="GO" id="GO:0005886">
    <property type="term" value="C:plasma membrane"/>
    <property type="evidence" value="ECO:0007669"/>
    <property type="project" value="UniProtKB-SubCell"/>
</dbReference>
<dbReference type="InterPro" id="IPR011606">
    <property type="entry name" value="Brnchd-chn_aa_trnsp_permease"/>
</dbReference>
<evidence type="ECO:0000256" key="5">
    <source>
        <dbReference type="ARBA" id="ARBA00022692"/>
    </source>
</evidence>
<protein>
    <submittedName>
        <fullName evidence="9">Branched-chain amino acid ABC transporter permease</fullName>
    </submittedName>
</protein>
<comment type="subcellular location">
    <subcellularLocation>
        <location evidence="1">Cell membrane</location>
        <topology evidence="1">Multi-pass membrane protein</topology>
    </subcellularLocation>
</comment>
<keyword evidence="3" id="KW-0813">Transport</keyword>
<reference evidence="9 10" key="1">
    <citation type="submission" date="2018-10" db="EMBL/GenBank/DDBJ databases">
        <title>Draft genome sequence of Bacillus salarius IM0101, isolated from a hypersaline soil in Inner Mongolia, China.</title>
        <authorList>
            <person name="Yamprayoonswat W."/>
            <person name="Boonvisut S."/>
            <person name="Jumpathong W."/>
            <person name="Sittihan S."/>
            <person name="Ruangsuj P."/>
            <person name="Wanthongcharoen S."/>
            <person name="Thongpramul N."/>
            <person name="Pimmason S."/>
            <person name="Yu B."/>
            <person name="Yasawong M."/>
        </authorList>
    </citation>
    <scope>NUCLEOTIDE SEQUENCE [LARGE SCALE GENOMIC DNA]</scope>
    <source>
        <strain evidence="9 10">IM0101</strain>
    </source>
</reference>
<feature type="transmembrane region" description="Helical" evidence="8">
    <location>
        <begin position="32"/>
        <end position="57"/>
    </location>
</feature>
<evidence type="ECO:0000256" key="4">
    <source>
        <dbReference type="ARBA" id="ARBA00022475"/>
    </source>
</evidence>
<feature type="transmembrane region" description="Helical" evidence="8">
    <location>
        <begin position="105"/>
        <end position="124"/>
    </location>
</feature>
<evidence type="ECO:0000313" key="10">
    <source>
        <dbReference type="Proteomes" id="UP000275076"/>
    </source>
</evidence>
<dbReference type="Pfam" id="PF03591">
    <property type="entry name" value="AzlC"/>
    <property type="match status" value="1"/>
</dbReference>
<keyword evidence="7 8" id="KW-0472">Membrane</keyword>
<evidence type="ECO:0000256" key="8">
    <source>
        <dbReference type="SAM" id="Phobius"/>
    </source>
</evidence>
<evidence type="ECO:0000256" key="6">
    <source>
        <dbReference type="ARBA" id="ARBA00022989"/>
    </source>
</evidence>
<dbReference type="PANTHER" id="PTHR34979:SF1">
    <property type="entry name" value="INNER MEMBRANE PROTEIN YGAZ"/>
    <property type="match status" value="1"/>
</dbReference>
<evidence type="ECO:0000256" key="7">
    <source>
        <dbReference type="ARBA" id="ARBA00023136"/>
    </source>
</evidence>
<feature type="transmembrane region" description="Helical" evidence="8">
    <location>
        <begin position="161"/>
        <end position="177"/>
    </location>
</feature>
<proteinExistence type="inferred from homology"/>
<evidence type="ECO:0000256" key="1">
    <source>
        <dbReference type="ARBA" id="ARBA00004651"/>
    </source>
</evidence>
<dbReference type="GO" id="GO:1903785">
    <property type="term" value="P:L-valine transmembrane transport"/>
    <property type="evidence" value="ECO:0007669"/>
    <property type="project" value="TreeGrafter"/>
</dbReference>
<organism evidence="9 10">
    <name type="scientific">Salibacterium salarium</name>
    <dbReference type="NCBI Taxonomy" id="284579"/>
    <lineage>
        <taxon>Bacteria</taxon>
        <taxon>Bacillati</taxon>
        <taxon>Bacillota</taxon>
        <taxon>Bacilli</taxon>
        <taxon>Bacillales</taxon>
        <taxon>Bacillaceae</taxon>
    </lineage>
</organism>
<comment type="caution">
    <text evidence="9">The sequence shown here is derived from an EMBL/GenBank/DDBJ whole genome shotgun (WGS) entry which is preliminary data.</text>
</comment>
<keyword evidence="5 8" id="KW-0812">Transmembrane</keyword>